<proteinExistence type="inferred from homology"/>
<feature type="domain" description="HipA-like C-terminal" evidence="4">
    <location>
        <begin position="159"/>
        <end position="372"/>
    </location>
</feature>
<dbReference type="PANTHER" id="PTHR37419">
    <property type="entry name" value="SERINE/THREONINE-PROTEIN KINASE TOXIN HIPA"/>
    <property type="match status" value="1"/>
</dbReference>
<dbReference type="Pfam" id="PF13657">
    <property type="entry name" value="Couple_hipA"/>
    <property type="match status" value="1"/>
</dbReference>
<evidence type="ECO:0000256" key="3">
    <source>
        <dbReference type="ARBA" id="ARBA00022777"/>
    </source>
</evidence>
<gene>
    <name evidence="6" type="ORF">EDD42_3721</name>
</gene>
<feature type="domain" description="HipA N-terminal subdomain 1" evidence="5">
    <location>
        <begin position="21"/>
        <end position="115"/>
    </location>
</feature>
<reference evidence="6 7" key="1">
    <citation type="submission" date="2018-11" db="EMBL/GenBank/DDBJ databases">
        <title>Sequencing the genomes of 1000 actinobacteria strains.</title>
        <authorList>
            <person name="Klenk H.-P."/>
        </authorList>
    </citation>
    <scope>NUCLEOTIDE SEQUENCE [LARGE SCALE GENOMIC DNA]</scope>
    <source>
        <strain evidence="6 7">DSM 14012</strain>
    </source>
</reference>
<dbReference type="InterPro" id="IPR052028">
    <property type="entry name" value="HipA_Ser/Thr_kinase"/>
</dbReference>
<organism evidence="6 7">
    <name type="scientific">Plantibacter flavus</name>
    <dbReference type="NCBI Taxonomy" id="150123"/>
    <lineage>
        <taxon>Bacteria</taxon>
        <taxon>Bacillati</taxon>
        <taxon>Actinomycetota</taxon>
        <taxon>Actinomycetes</taxon>
        <taxon>Micrococcales</taxon>
        <taxon>Microbacteriaceae</taxon>
        <taxon>Plantibacter</taxon>
    </lineage>
</organism>
<protein>
    <submittedName>
        <fullName evidence="6">Serine/threonine-protein kinase HipA</fullName>
    </submittedName>
</protein>
<accession>A0A3N2C813</accession>
<dbReference type="InterPro" id="IPR017508">
    <property type="entry name" value="HipA_N1"/>
</dbReference>
<keyword evidence="2" id="KW-0808">Transferase</keyword>
<evidence type="ECO:0000313" key="7">
    <source>
        <dbReference type="Proteomes" id="UP000266915"/>
    </source>
</evidence>
<keyword evidence="3 6" id="KW-0418">Kinase</keyword>
<dbReference type="AlphaFoldDB" id="A0A3N2C813"/>
<evidence type="ECO:0000256" key="2">
    <source>
        <dbReference type="ARBA" id="ARBA00022679"/>
    </source>
</evidence>
<evidence type="ECO:0000259" key="4">
    <source>
        <dbReference type="Pfam" id="PF07804"/>
    </source>
</evidence>
<evidence type="ECO:0000313" key="6">
    <source>
        <dbReference type="EMBL" id="ROR83607.1"/>
    </source>
</evidence>
<evidence type="ECO:0000259" key="5">
    <source>
        <dbReference type="Pfam" id="PF13657"/>
    </source>
</evidence>
<comment type="similarity">
    <text evidence="1">Belongs to the HipA Ser/Thr kinase family.</text>
</comment>
<dbReference type="GO" id="GO:0004674">
    <property type="term" value="F:protein serine/threonine kinase activity"/>
    <property type="evidence" value="ECO:0007669"/>
    <property type="project" value="TreeGrafter"/>
</dbReference>
<dbReference type="Pfam" id="PF07804">
    <property type="entry name" value="HipA_C"/>
    <property type="match status" value="1"/>
</dbReference>
<dbReference type="Proteomes" id="UP000266915">
    <property type="component" value="Unassembled WGS sequence"/>
</dbReference>
<dbReference type="GO" id="GO:0005829">
    <property type="term" value="C:cytosol"/>
    <property type="evidence" value="ECO:0007669"/>
    <property type="project" value="TreeGrafter"/>
</dbReference>
<sequence>MTSERVFVWTWLPGSDEPVVAGAVELRGDTMPFVYAASYRNRAEAISLYQPELPLQSGTMQPLPGLAIAGAIRDGIPDAWGRAVIDDRREPDEADLTELDYMLASGSNRFGAIDFQQSPTEYEPRESPATLAELQEASATLQAGGKLPAPLEDVLIRGTSIGGARPKATLLDDGVAYIAKFSSSSDSVFSVVNAEGTAMELARRAGIRTSMTEVLTVDSKDVLLVRRFDRDGRERKHVVSALTMSQRNEWSGTRASYPELLDTLRRHGSLTFEPGRELFERIAFNMAISNSDDHARNHAAFWDGTHLTLTPAYDLAPTTRSGDTATQAMAYGRSGEKRSNFAELVKASVIYGLSTAEARRIIDNIIETIRDHFDEAADLAQVPARDVDLLKNHLFLNPGVLHDYEP</sequence>
<dbReference type="RefSeq" id="WP_085511409.1">
    <property type="nucleotide sequence ID" value="NZ_RKHL01000001.1"/>
</dbReference>
<comment type="caution">
    <text evidence="6">The sequence shown here is derived from an EMBL/GenBank/DDBJ whole genome shotgun (WGS) entry which is preliminary data.</text>
</comment>
<dbReference type="PANTHER" id="PTHR37419:SF8">
    <property type="entry name" value="TOXIN YJJJ"/>
    <property type="match status" value="1"/>
</dbReference>
<keyword evidence="7" id="KW-1185">Reference proteome</keyword>
<name>A0A3N2C813_9MICO</name>
<dbReference type="InterPro" id="IPR012893">
    <property type="entry name" value="HipA-like_C"/>
</dbReference>
<evidence type="ECO:0000256" key="1">
    <source>
        <dbReference type="ARBA" id="ARBA00010164"/>
    </source>
</evidence>
<dbReference type="EMBL" id="RKHL01000001">
    <property type="protein sequence ID" value="ROR83607.1"/>
    <property type="molecule type" value="Genomic_DNA"/>
</dbReference>